<dbReference type="InterPro" id="IPR049238">
    <property type="entry name" value="DUF6873"/>
</dbReference>
<name>A0ABS7YVX2_9FIRM</name>
<evidence type="ECO:0000259" key="1">
    <source>
        <dbReference type="Pfam" id="PF21778"/>
    </source>
</evidence>
<dbReference type="Pfam" id="PF21778">
    <property type="entry name" value="DUF6873"/>
    <property type="match status" value="1"/>
</dbReference>
<feature type="domain" description="DUF6873" evidence="1">
    <location>
        <begin position="3"/>
        <end position="222"/>
    </location>
</feature>
<evidence type="ECO:0000313" key="2">
    <source>
        <dbReference type="EMBL" id="MCA2095808.1"/>
    </source>
</evidence>
<reference evidence="3" key="1">
    <citation type="submission" date="2023-07" db="EMBL/GenBank/DDBJ databases">
        <title>FDA dAtabase for Regulatory Grade micrObial Sequences (FDA-ARGOS): Supporting development and validation of Infectious Disease Dx tests.</title>
        <authorList>
            <person name="Sproer C."/>
            <person name="Gronow S."/>
            <person name="Severitt S."/>
            <person name="Schroder I."/>
            <person name="Tallon L."/>
            <person name="Sadzewicz L."/>
            <person name="Zhao X."/>
            <person name="Boylan J."/>
            <person name="Ott S."/>
            <person name="Bowen H."/>
            <person name="Vavikolanu K."/>
            <person name="Hazen T."/>
            <person name="Aluvathingal J."/>
            <person name="Nadendla S."/>
            <person name="Lowell S."/>
            <person name="Myers T."/>
            <person name="Yan Y."/>
        </authorList>
    </citation>
    <scope>NUCLEOTIDE SEQUENCE [LARGE SCALE GENOMIC DNA]</scope>
    <source>
        <strain evidence="3">FDAARGOS_1538</strain>
    </source>
</reference>
<dbReference type="EMBL" id="JAIWIY010000001">
    <property type="protein sequence ID" value="MCA2095808.1"/>
    <property type="molecule type" value="Genomic_DNA"/>
</dbReference>
<accession>A0ABS7YVX2</accession>
<gene>
    <name evidence="2" type="ORF">LDJ82_02635</name>
</gene>
<comment type="caution">
    <text evidence="2">The sequence shown here is derived from an EMBL/GenBank/DDBJ whole genome shotgun (WGS) entry which is preliminary data.</text>
</comment>
<dbReference type="Proteomes" id="UP001198374">
    <property type="component" value="Unassembled WGS sequence"/>
</dbReference>
<evidence type="ECO:0000313" key="3">
    <source>
        <dbReference type="Proteomes" id="UP001198374"/>
    </source>
</evidence>
<keyword evidence="3" id="KW-1185">Reference proteome</keyword>
<sequence length="224" mass="25657">MLVISYKASEDFKNFLSAKCFSFIETIANPNLDPRIGDHPDLSLFKIDEKTIVVDESVFSYYEEKLEGYELIKGESVGLNYPKDAIYNIVKFKDFYIHNNFTEENIENFFKENEISHLKVNQGYTRCSIIPLGDLLITSDYGIYKALRNKAHIELVDNDKVILDGFDQGFLGGTCGLVGNQLIFSGDISRHKAFYKIEEICRHKNIEILYPNTELVDLGSIIEI</sequence>
<protein>
    <recommendedName>
        <fullName evidence="1">DUF6873 domain-containing protein</fullName>
    </recommendedName>
</protein>
<organism evidence="2 3">
    <name type="scientific">Anaerococcus degeneri</name>
    <dbReference type="NCBI Taxonomy" id="361500"/>
    <lineage>
        <taxon>Bacteria</taxon>
        <taxon>Bacillati</taxon>
        <taxon>Bacillota</taxon>
        <taxon>Tissierellia</taxon>
        <taxon>Tissierellales</taxon>
        <taxon>Peptoniphilaceae</taxon>
        <taxon>Anaerococcus</taxon>
    </lineage>
</organism>
<proteinExistence type="predicted"/>
<dbReference type="RefSeq" id="WP_209772904.1">
    <property type="nucleotide sequence ID" value="NZ_JAGGLO010000003.1"/>
</dbReference>